<protein>
    <submittedName>
        <fullName evidence="2">Uncharacterized protein</fullName>
    </submittedName>
</protein>
<gene>
    <name evidence="2" type="ORF">ACFQKB_35530</name>
</gene>
<sequence length="56" mass="5842">MTAMTAAVLAGGDSDILGELLMDRLIKFGIVVVALVVLVVALAIVYRKVGNGDRGR</sequence>
<dbReference type="Proteomes" id="UP001596380">
    <property type="component" value="Unassembled WGS sequence"/>
</dbReference>
<keyword evidence="1" id="KW-0472">Membrane</keyword>
<evidence type="ECO:0000313" key="2">
    <source>
        <dbReference type="EMBL" id="MFC6885113.1"/>
    </source>
</evidence>
<feature type="transmembrane region" description="Helical" evidence="1">
    <location>
        <begin position="25"/>
        <end position="46"/>
    </location>
</feature>
<accession>A0ABW2CWU4</accession>
<keyword evidence="1" id="KW-1133">Transmembrane helix</keyword>
<keyword evidence="3" id="KW-1185">Reference proteome</keyword>
<comment type="caution">
    <text evidence="2">The sequence shown here is derived from an EMBL/GenBank/DDBJ whole genome shotgun (WGS) entry which is preliminary data.</text>
</comment>
<evidence type="ECO:0000256" key="1">
    <source>
        <dbReference type="SAM" id="Phobius"/>
    </source>
</evidence>
<organism evidence="2 3">
    <name type="scientific">Actinomadura yumaensis</name>
    <dbReference type="NCBI Taxonomy" id="111807"/>
    <lineage>
        <taxon>Bacteria</taxon>
        <taxon>Bacillati</taxon>
        <taxon>Actinomycetota</taxon>
        <taxon>Actinomycetes</taxon>
        <taxon>Streptosporangiales</taxon>
        <taxon>Thermomonosporaceae</taxon>
        <taxon>Actinomadura</taxon>
    </lineage>
</organism>
<dbReference type="RefSeq" id="WP_160824971.1">
    <property type="nucleotide sequence ID" value="NZ_JBHSXE010000001.1"/>
</dbReference>
<evidence type="ECO:0000313" key="3">
    <source>
        <dbReference type="Proteomes" id="UP001596380"/>
    </source>
</evidence>
<dbReference type="EMBL" id="JBHSXS010000034">
    <property type="protein sequence ID" value="MFC6885113.1"/>
    <property type="molecule type" value="Genomic_DNA"/>
</dbReference>
<name>A0ABW2CWU4_9ACTN</name>
<reference evidence="3" key="1">
    <citation type="journal article" date="2019" name="Int. J. Syst. Evol. Microbiol.">
        <title>The Global Catalogue of Microorganisms (GCM) 10K type strain sequencing project: providing services to taxonomists for standard genome sequencing and annotation.</title>
        <authorList>
            <consortium name="The Broad Institute Genomics Platform"/>
            <consortium name="The Broad Institute Genome Sequencing Center for Infectious Disease"/>
            <person name="Wu L."/>
            <person name="Ma J."/>
        </authorList>
    </citation>
    <scope>NUCLEOTIDE SEQUENCE [LARGE SCALE GENOMIC DNA]</scope>
    <source>
        <strain evidence="3">JCM 3369</strain>
    </source>
</reference>
<proteinExistence type="predicted"/>
<keyword evidence="1" id="KW-0812">Transmembrane</keyword>